<dbReference type="GO" id="GO:0008234">
    <property type="term" value="F:cysteine-type peptidase activity"/>
    <property type="evidence" value="ECO:0007669"/>
    <property type="project" value="InterPro"/>
</dbReference>
<dbReference type="PRINTS" id="PR00705">
    <property type="entry name" value="PAPAIN"/>
</dbReference>
<evidence type="ECO:0000256" key="1">
    <source>
        <dbReference type="ARBA" id="ARBA00008455"/>
    </source>
</evidence>
<evidence type="ECO:0000256" key="2">
    <source>
        <dbReference type="ARBA" id="ARBA00023157"/>
    </source>
</evidence>
<reference evidence="6" key="1">
    <citation type="journal article" date="2013" name="Nature">
        <title>Pan genome of the phytoplankton Emiliania underpins its global distribution.</title>
        <authorList>
            <person name="Read B.A."/>
            <person name="Kegel J."/>
            <person name="Klute M.J."/>
            <person name="Kuo A."/>
            <person name="Lefebvre S.C."/>
            <person name="Maumus F."/>
            <person name="Mayer C."/>
            <person name="Miller J."/>
            <person name="Monier A."/>
            <person name="Salamov A."/>
            <person name="Young J."/>
            <person name="Aguilar M."/>
            <person name="Claverie J.M."/>
            <person name="Frickenhaus S."/>
            <person name="Gonzalez K."/>
            <person name="Herman E.K."/>
            <person name="Lin Y.C."/>
            <person name="Napier J."/>
            <person name="Ogata H."/>
            <person name="Sarno A.F."/>
            <person name="Shmutz J."/>
            <person name="Schroeder D."/>
            <person name="de Vargas C."/>
            <person name="Verret F."/>
            <person name="von Dassow P."/>
            <person name="Valentin K."/>
            <person name="Van de Peer Y."/>
            <person name="Wheeler G."/>
            <person name="Dacks J.B."/>
            <person name="Delwiche C.F."/>
            <person name="Dyhrman S.T."/>
            <person name="Glockner G."/>
            <person name="John U."/>
            <person name="Richards T."/>
            <person name="Worden A.Z."/>
            <person name="Zhang X."/>
            <person name="Grigoriev I.V."/>
            <person name="Allen A.E."/>
            <person name="Bidle K."/>
            <person name="Borodovsky M."/>
            <person name="Bowler C."/>
            <person name="Brownlee C."/>
            <person name="Cock J.M."/>
            <person name="Elias M."/>
            <person name="Gladyshev V.N."/>
            <person name="Groth M."/>
            <person name="Guda C."/>
            <person name="Hadaegh A."/>
            <person name="Iglesias-Rodriguez M.D."/>
            <person name="Jenkins J."/>
            <person name="Jones B.M."/>
            <person name="Lawson T."/>
            <person name="Leese F."/>
            <person name="Lindquist E."/>
            <person name="Lobanov A."/>
            <person name="Lomsadze A."/>
            <person name="Malik S.B."/>
            <person name="Marsh M.E."/>
            <person name="Mackinder L."/>
            <person name="Mock T."/>
            <person name="Mueller-Roeber B."/>
            <person name="Pagarete A."/>
            <person name="Parker M."/>
            <person name="Probert I."/>
            <person name="Quesneville H."/>
            <person name="Raines C."/>
            <person name="Rensing S.A."/>
            <person name="Riano-Pachon D.M."/>
            <person name="Richier S."/>
            <person name="Rokitta S."/>
            <person name="Shiraiwa Y."/>
            <person name="Soanes D.M."/>
            <person name="van der Giezen M."/>
            <person name="Wahlund T.M."/>
            <person name="Williams B."/>
            <person name="Wilson W."/>
            <person name="Wolfe G."/>
            <person name="Wurch L.L."/>
        </authorList>
    </citation>
    <scope>NUCLEOTIDE SEQUENCE</scope>
</reference>
<evidence type="ECO:0000259" key="3">
    <source>
        <dbReference type="SMART" id="SM00645"/>
    </source>
</evidence>
<reference evidence="5" key="2">
    <citation type="submission" date="2024-10" db="UniProtKB">
        <authorList>
            <consortium name="EnsemblProtists"/>
        </authorList>
    </citation>
    <scope>IDENTIFICATION</scope>
</reference>
<dbReference type="GO" id="GO:0006508">
    <property type="term" value="P:proteolysis"/>
    <property type="evidence" value="ECO:0007669"/>
    <property type="project" value="InterPro"/>
</dbReference>
<dbReference type="OMA" id="YPYHARD"/>
<sequence length="452" mass="47439">MLSLCTGAFAWSGDGLIGGFNAWKAAHGKSYGSTDAEASALAAWSSNDAIIRSHNAKNLSWTLGHNEWSDMTWEQFSTTVMSELFLNRNPKNARRVHLKDTEHALALPKAVDWVKQGAVTPVKNQRHCGSCWAFSTTGAVEGGLAIATGKLVSLSEEELELVQCDTNGDHGCKGGLMDNAFEWIAEGNPLCTESTYPYTSGAGLTGTCKKACNGEVSLTSHKDVPSGDEDALRAAVAKQPVSVAIEADKSAFQLYQSGVIDSASCGKELDHGVLVVGYGTDTATGKDYWKIKNSWGGTWGEEGFVRVVQGKNMCGISSQASYPKGVHMAAPTPPTPPGPPPKTTTHYGDPKAGCLSDEIEVQVQGLGGDFCSSACSLFKPCPTDVPSSVTAKPMCALKEAGTLKEYCALVCAPAEDVVDGQIRDQKKADGACGASASCKMAGAGVGICTYDD</sequence>
<dbReference type="PROSITE" id="PS00139">
    <property type="entry name" value="THIOL_PROTEASE_CYS"/>
    <property type="match status" value="1"/>
</dbReference>
<dbReference type="InterPro" id="IPR039417">
    <property type="entry name" value="Peptidase_C1A_papain-like"/>
</dbReference>
<dbReference type="AlphaFoldDB" id="A0A0D3IPC0"/>
<name>A0A0D3IPC0_EMIH1</name>
<accession>A0A0D3IPC0</accession>
<dbReference type="EnsemblProtists" id="EOD13105">
    <property type="protein sequence ID" value="EOD13105"/>
    <property type="gene ID" value="EMIHUDRAFT_437163"/>
</dbReference>
<dbReference type="FunFam" id="3.90.70.10:FF:000039">
    <property type="entry name" value="Cysteine proteinase 2, putative"/>
    <property type="match status" value="1"/>
</dbReference>
<comment type="similarity">
    <text evidence="1">Belongs to the peptidase C1 family.</text>
</comment>
<dbReference type="InterPro" id="IPR000668">
    <property type="entry name" value="Peptidase_C1A_C"/>
</dbReference>
<dbReference type="Pfam" id="PF00112">
    <property type="entry name" value="Peptidase_C1"/>
    <property type="match status" value="1"/>
</dbReference>
<dbReference type="InterPro" id="IPR038765">
    <property type="entry name" value="Papain-like_cys_pep_sf"/>
</dbReference>
<evidence type="ECO:0000313" key="6">
    <source>
        <dbReference type="Proteomes" id="UP000013827"/>
    </source>
</evidence>
<dbReference type="RefSeq" id="XP_005765534.1">
    <property type="nucleotide sequence ID" value="XM_005765477.1"/>
</dbReference>
<organism evidence="5 6">
    <name type="scientific">Emiliania huxleyi (strain CCMP1516)</name>
    <dbReference type="NCBI Taxonomy" id="280463"/>
    <lineage>
        <taxon>Eukaryota</taxon>
        <taxon>Haptista</taxon>
        <taxon>Haptophyta</taxon>
        <taxon>Prymnesiophyceae</taxon>
        <taxon>Isochrysidales</taxon>
        <taxon>Noelaerhabdaceae</taxon>
        <taxon>Emiliania</taxon>
    </lineage>
</organism>
<dbReference type="InterPro" id="IPR013128">
    <property type="entry name" value="Peptidase_C1A"/>
</dbReference>
<dbReference type="STRING" id="2903.R1DEY5"/>
<dbReference type="KEGG" id="ehx:EMIHUDRAFT_437163"/>
<dbReference type="SMART" id="SM00645">
    <property type="entry name" value="Pept_C1"/>
    <property type="match status" value="1"/>
</dbReference>
<keyword evidence="6" id="KW-1185">Reference proteome</keyword>
<dbReference type="InterPro" id="IPR025660">
    <property type="entry name" value="Pept_his_AS"/>
</dbReference>
<dbReference type="PaxDb" id="2903-EOD13105"/>
<dbReference type="InterPro" id="IPR000169">
    <property type="entry name" value="Pept_cys_AS"/>
</dbReference>
<proteinExistence type="inferred from homology"/>
<dbReference type="InterPro" id="IPR013201">
    <property type="entry name" value="Prot_inhib_I29"/>
</dbReference>
<dbReference type="Proteomes" id="UP000013827">
    <property type="component" value="Unassembled WGS sequence"/>
</dbReference>
<protein>
    <submittedName>
        <fullName evidence="5">Uncharacterized protein</fullName>
    </submittedName>
</protein>
<dbReference type="Gene3D" id="3.90.70.10">
    <property type="entry name" value="Cysteine proteinases"/>
    <property type="match status" value="1"/>
</dbReference>
<feature type="domain" description="Cathepsin propeptide inhibitor" evidence="4">
    <location>
        <begin position="20"/>
        <end position="76"/>
    </location>
</feature>
<dbReference type="Pfam" id="PF08246">
    <property type="entry name" value="Inhibitor_I29"/>
    <property type="match status" value="1"/>
</dbReference>
<dbReference type="PROSITE" id="PS00639">
    <property type="entry name" value="THIOL_PROTEASE_HIS"/>
    <property type="match status" value="1"/>
</dbReference>
<dbReference type="HOGENOM" id="CLU_012184_0_0_1"/>
<evidence type="ECO:0000313" key="5">
    <source>
        <dbReference type="EnsemblProtists" id="EOD13105"/>
    </source>
</evidence>
<dbReference type="PANTHER" id="PTHR12411">
    <property type="entry name" value="CYSTEINE PROTEASE FAMILY C1-RELATED"/>
    <property type="match status" value="1"/>
</dbReference>
<feature type="domain" description="Peptidase C1A papain C-terminal" evidence="3">
    <location>
        <begin position="107"/>
        <end position="324"/>
    </location>
</feature>
<dbReference type="CDD" id="cd02248">
    <property type="entry name" value="Peptidase_C1A"/>
    <property type="match status" value="1"/>
</dbReference>
<evidence type="ECO:0000259" key="4">
    <source>
        <dbReference type="SMART" id="SM00848"/>
    </source>
</evidence>
<dbReference type="SMART" id="SM00848">
    <property type="entry name" value="Inhibitor_I29"/>
    <property type="match status" value="1"/>
</dbReference>
<keyword evidence="2" id="KW-1015">Disulfide bond</keyword>
<dbReference type="SUPFAM" id="SSF54001">
    <property type="entry name" value="Cysteine proteinases"/>
    <property type="match status" value="1"/>
</dbReference>
<dbReference type="GeneID" id="17259226"/>
<dbReference type="eggNOG" id="KOG1543">
    <property type="taxonomic scope" value="Eukaryota"/>
</dbReference>